<organism evidence="1 2">
    <name type="scientific">Stenomitos frigidus ULC18</name>
    <dbReference type="NCBI Taxonomy" id="2107698"/>
    <lineage>
        <taxon>Bacteria</taxon>
        <taxon>Bacillati</taxon>
        <taxon>Cyanobacteriota</taxon>
        <taxon>Cyanophyceae</taxon>
        <taxon>Leptolyngbyales</taxon>
        <taxon>Leptolyngbyaceae</taxon>
        <taxon>Stenomitos</taxon>
    </lineage>
</organism>
<protein>
    <submittedName>
        <fullName evidence="1">Uncharacterized protein</fullName>
    </submittedName>
</protein>
<gene>
    <name evidence="1" type="ORF">C7B82_06285</name>
</gene>
<proteinExistence type="predicted"/>
<name>A0A2T1EGK4_9CYAN</name>
<reference evidence="1 2" key="2">
    <citation type="submission" date="2018-03" db="EMBL/GenBank/DDBJ databases">
        <title>The ancient ancestry and fast evolution of plastids.</title>
        <authorList>
            <person name="Moore K.R."/>
            <person name="Magnabosco C."/>
            <person name="Momper L."/>
            <person name="Gold D.A."/>
            <person name="Bosak T."/>
            <person name="Fournier G.P."/>
        </authorList>
    </citation>
    <scope>NUCLEOTIDE SEQUENCE [LARGE SCALE GENOMIC DNA]</scope>
    <source>
        <strain evidence="1 2">ULC18</strain>
    </source>
</reference>
<accession>A0A2T1EGK4</accession>
<dbReference type="EMBL" id="PVWK01000031">
    <property type="protein sequence ID" value="PSB31828.1"/>
    <property type="molecule type" value="Genomic_DNA"/>
</dbReference>
<evidence type="ECO:0000313" key="2">
    <source>
        <dbReference type="Proteomes" id="UP000239576"/>
    </source>
</evidence>
<dbReference type="Proteomes" id="UP000239576">
    <property type="component" value="Unassembled WGS sequence"/>
</dbReference>
<sequence>MISERLINGNASLRSNANFFLLSKASNDTMVFLEAHKFLINKFLMMTTVTEYNRRTTDG</sequence>
<keyword evidence="2" id="KW-1185">Reference proteome</keyword>
<reference evidence="2" key="1">
    <citation type="submission" date="2018-02" db="EMBL/GenBank/DDBJ databases">
        <authorList>
            <person name="Moore K."/>
            <person name="Momper L."/>
        </authorList>
    </citation>
    <scope>NUCLEOTIDE SEQUENCE [LARGE SCALE GENOMIC DNA]</scope>
    <source>
        <strain evidence="2">ULC18</strain>
    </source>
</reference>
<comment type="caution">
    <text evidence="1">The sequence shown here is derived from an EMBL/GenBank/DDBJ whole genome shotgun (WGS) entry which is preliminary data.</text>
</comment>
<dbReference type="AlphaFoldDB" id="A0A2T1EGK4"/>
<evidence type="ECO:0000313" key="1">
    <source>
        <dbReference type="EMBL" id="PSB31828.1"/>
    </source>
</evidence>